<sequence length="147" mass="16808">MQSTDAERRHQPHRIAKAKAAAEVMDARRPKSGVLGAIPSAYHLAIAQRNASDSPLLRLPPEIRNQVWHYLVNLEVILVKQRKVWWHFKFEELLEAGYLCACPQVYAEAVLMLYATNNFKFRSHHVLQAWVKTQSPGQLAAITRVEV</sequence>
<dbReference type="AlphaFoldDB" id="A0A6A7AX29"/>
<evidence type="ECO:0000313" key="1">
    <source>
        <dbReference type="EMBL" id="KAF2847632.1"/>
    </source>
</evidence>
<keyword evidence="2" id="KW-1185">Reference proteome</keyword>
<organism evidence="1 2">
    <name type="scientific">Plenodomus tracheiphilus IPT5</name>
    <dbReference type="NCBI Taxonomy" id="1408161"/>
    <lineage>
        <taxon>Eukaryota</taxon>
        <taxon>Fungi</taxon>
        <taxon>Dikarya</taxon>
        <taxon>Ascomycota</taxon>
        <taxon>Pezizomycotina</taxon>
        <taxon>Dothideomycetes</taxon>
        <taxon>Pleosporomycetidae</taxon>
        <taxon>Pleosporales</taxon>
        <taxon>Pleosporineae</taxon>
        <taxon>Leptosphaeriaceae</taxon>
        <taxon>Plenodomus</taxon>
    </lineage>
</organism>
<proteinExistence type="predicted"/>
<gene>
    <name evidence="1" type="ORF">T440DRAFT_403239</name>
</gene>
<reference evidence="1" key="1">
    <citation type="submission" date="2020-01" db="EMBL/GenBank/DDBJ databases">
        <authorList>
            <consortium name="DOE Joint Genome Institute"/>
            <person name="Haridas S."/>
            <person name="Albert R."/>
            <person name="Binder M."/>
            <person name="Bloem J."/>
            <person name="Labutti K."/>
            <person name="Salamov A."/>
            <person name="Andreopoulos B."/>
            <person name="Baker S.E."/>
            <person name="Barry K."/>
            <person name="Bills G."/>
            <person name="Bluhm B.H."/>
            <person name="Cannon C."/>
            <person name="Castanera R."/>
            <person name="Culley D.E."/>
            <person name="Daum C."/>
            <person name="Ezra D."/>
            <person name="Gonzalez J.B."/>
            <person name="Henrissat B."/>
            <person name="Kuo A."/>
            <person name="Liang C."/>
            <person name="Lipzen A."/>
            <person name="Lutzoni F."/>
            <person name="Magnuson J."/>
            <person name="Mondo S."/>
            <person name="Nolan M."/>
            <person name="Ohm R."/>
            <person name="Pangilinan J."/>
            <person name="Park H.-J."/>
            <person name="Ramirez L."/>
            <person name="Alfaro M."/>
            <person name="Sun H."/>
            <person name="Tritt A."/>
            <person name="Yoshinaga Y."/>
            <person name="Zwiers L.-H."/>
            <person name="Turgeon B.G."/>
            <person name="Goodwin S.B."/>
            <person name="Spatafora J.W."/>
            <person name="Crous P.W."/>
            <person name="Grigoriev I.V."/>
        </authorList>
    </citation>
    <scope>NUCLEOTIDE SEQUENCE</scope>
    <source>
        <strain evidence="1">IPT5</strain>
    </source>
</reference>
<name>A0A6A7AX29_9PLEO</name>
<dbReference type="OrthoDB" id="5413827at2759"/>
<accession>A0A6A7AX29</accession>
<dbReference type="PANTHER" id="PTHR38790">
    <property type="entry name" value="2EXR DOMAIN-CONTAINING PROTEIN-RELATED"/>
    <property type="match status" value="1"/>
</dbReference>
<dbReference type="EMBL" id="MU006324">
    <property type="protein sequence ID" value="KAF2847632.1"/>
    <property type="molecule type" value="Genomic_DNA"/>
</dbReference>
<protein>
    <submittedName>
        <fullName evidence="1">Uncharacterized protein</fullName>
    </submittedName>
</protein>
<dbReference type="Proteomes" id="UP000799423">
    <property type="component" value="Unassembled WGS sequence"/>
</dbReference>
<dbReference type="PANTHER" id="PTHR38790:SF4">
    <property type="entry name" value="2EXR DOMAIN-CONTAINING PROTEIN"/>
    <property type="match status" value="1"/>
</dbReference>
<evidence type="ECO:0000313" key="2">
    <source>
        <dbReference type="Proteomes" id="UP000799423"/>
    </source>
</evidence>